<dbReference type="GO" id="GO:0009976">
    <property type="term" value="F:tocopherol cyclase activity"/>
    <property type="evidence" value="ECO:0007669"/>
    <property type="project" value="InterPro"/>
</dbReference>
<protein>
    <recommendedName>
        <fullName evidence="3">Tocopherol cyclase</fullName>
    </recommendedName>
</protein>
<evidence type="ECO:0000313" key="1">
    <source>
        <dbReference type="EMBL" id="OCL12903.1"/>
    </source>
</evidence>
<dbReference type="Proteomes" id="UP000250140">
    <property type="component" value="Unassembled WGS sequence"/>
</dbReference>
<accession>A0A8E2JX91</accession>
<reference evidence="1 2" key="1">
    <citation type="journal article" date="2016" name="Nat. Commun.">
        <title>Ectomycorrhizal ecology is imprinted in the genome of the dominant symbiotic fungus Cenococcum geophilum.</title>
        <authorList>
            <consortium name="DOE Joint Genome Institute"/>
            <person name="Peter M."/>
            <person name="Kohler A."/>
            <person name="Ohm R.A."/>
            <person name="Kuo A."/>
            <person name="Krutzmann J."/>
            <person name="Morin E."/>
            <person name="Arend M."/>
            <person name="Barry K.W."/>
            <person name="Binder M."/>
            <person name="Choi C."/>
            <person name="Clum A."/>
            <person name="Copeland A."/>
            <person name="Grisel N."/>
            <person name="Haridas S."/>
            <person name="Kipfer T."/>
            <person name="LaButti K."/>
            <person name="Lindquist E."/>
            <person name="Lipzen A."/>
            <person name="Maire R."/>
            <person name="Meier B."/>
            <person name="Mihaltcheva S."/>
            <person name="Molinier V."/>
            <person name="Murat C."/>
            <person name="Poggeler S."/>
            <person name="Quandt C.A."/>
            <person name="Sperisen C."/>
            <person name="Tritt A."/>
            <person name="Tisserant E."/>
            <person name="Crous P.W."/>
            <person name="Henrissat B."/>
            <person name="Nehls U."/>
            <person name="Egli S."/>
            <person name="Spatafora J.W."/>
            <person name="Grigoriev I.V."/>
            <person name="Martin F.M."/>
        </authorList>
    </citation>
    <scope>NUCLEOTIDE SEQUENCE [LARGE SCALE GENOMIC DNA]</scope>
    <source>
        <strain evidence="1 2">CBS 207.34</strain>
    </source>
</reference>
<dbReference type="AlphaFoldDB" id="A0A8E2JX91"/>
<dbReference type="OrthoDB" id="5421239at2759"/>
<evidence type="ECO:0008006" key="3">
    <source>
        <dbReference type="Google" id="ProtNLM"/>
    </source>
</evidence>
<name>A0A8E2JX91_9PEZI</name>
<proteinExistence type="predicted"/>
<evidence type="ECO:0000313" key="2">
    <source>
        <dbReference type="Proteomes" id="UP000250140"/>
    </source>
</evidence>
<organism evidence="1 2">
    <name type="scientific">Glonium stellatum</name>
    <dbReference type="NCBI Taxonomy" id="574774"/>
    <lineage>
        <taxon>Eukaryota</taxon>
        <taxon>Fungi</taxon>
        <taxon>Dikarya</taxon>
        <taxon>Ascomycota</taxon>
        <taxon>Pezizomycotina</taxon>
        <taxon>Dothideomycetes</taxon>
        <taxon>Pleosporomycetidae</taxon>
        <taxon>Gloniales</taxon>
        <taxon>Gloniaceae</taxon>
        <taxon>Glonium</taxon>
    </lineage>
</organism>
<dbReference type="PANTHER" id="PTHR35309">
    <property type="match status" value="1"/>
</dbReference>
<dbReference type="InterPro" id="IPR025893">
    <property type="entry name" value="Tocopherol_cyclase"/>
</dbReference>
<keyword evidence="2" id="KW-1185">Reference proteome</keyword>
<dbReference type="EMBL" id="KV748814">
    <property type="protein sequence ID" value="OCL12903.1"/>
    <property type="molecule type" value="Genomic_DNA"/>
</dbReference>
<sequence length="334" mass="37559">MEYFAPHPSSVFEGYYSKFSLPSGASLALIICSVPRASERPHMVSFTYVPQDASKIFQKELWVQQIERIRTGPGCAFELLVPGIGYVKCGPDSITEYELEHSNFSFHAKTKNRMPWALRKDTPEGLLVHLPLPLHWHVHSLGSDCDFSLSIPSQELPSADQHGTAAVHQEKNWAKSFPKSHIWIQARDGPRSFCCAGGQVLGMQAYLLGYRNADHAIDFQPPFALQAFGIAPFMSVDIDWENRIFKLSVQSFRQKIVVRATAPAGTFFGLSAPFPEGHRENYLGESFQATLDVEVYESGWFEAWRLVCKDRFEGAALEFGGGYYPSRGTEKKRN</sequence>
<dbReference type="PANTHER" id="PTHR35309:SF4">
    <property type="entry name" value="TOCOPHEROL CYCLASE"/>
    <property type="match status" value="1"/>
</dbReference>
<gene>
    <name evidence="1" type="ORF">AOQ84DRAFT_311414</name>
</gene>